<dbReference type="Gene3D" id="3.10.10.10">
    <property type="entry name" value="HIV Type 1 Reverse Transcriptase, subunit A, domain 1"/>
    <property type="match status" value="1"/>
</dbReference>
<feature type="domain" description="Reverse transcriptase" evidence="2">
    <location>
        <begin position="1"/>
        <end position="96"/>
    </location>
</feature>
<dbReference type="Gene3D" id="2.130.10.30">
    <property type="entry name" value="Regulator of chromosome condensation 1/beta-lactamase-inhibitor protein II"/>
    <property type="match status" value="1"/>
</dbReference>
<dbReference type="EMBL" id="CP092881">
    <property type="protein sequence ID" value="UYV80697.1"/>
    <property type="molecule type" value="Genomic_DNA"/>
</dbReference>
<dbReference type="PANTHER" id="PTHR24559">
    <property type="entry name" value="TRANSPOSON TY3-I GAG-POL POLYPROTEIN"/>
    <property type="match status" value="1"/>
</dbReference>
<dbReference type="InterPro" id="IPR009091">
    <property type="entry name" value="RCC1/BLIP-II"/>
</dbReference>
<name>A0ABY6LHN3_9ARAC</name>
<dbReference type="InterPro" id="IPR000477">
    <property type="entry name" value="RT_dom"/>
</dbReference>
<dbReference type="Gene3D" id="3.30.420.10">
    <property type="entry name" value="Ribonuclease H-like superfamily/Ribonuclease H"/>
    <property type="match status" value="1"/>
</dbReference>
<dbReference type="InterPro" id="IPR043128">
    <property type="entry name" value="Rev_trsase/Diguanyl_cyclase"/>
</dbReference>
<dbReference type="PROSITE" id="PS50878">
    <property type="entry name" value="RT_POL"/>
    <property type="match status" value="1"/>
</dbReference>
<dbReference type="InterPro" id="IPR043502">
    <property type="entry name" value="DNA/RNA_pol_sf"/>
</dbReference>
<sequence length="272" mass="30433">MAFTTGNGLYEFEVLPFGLAGAPGHFERITDTLLAELKWSECIVYLEDVIIFRKDLREHNERLSKVLQCFREAGLSLKPSKCRFAYRKLPILGHVVSSPSPITVHNPLQDCGKIYGFGANEEGQITGSEAAYHSPTQIMFPDSPPITAKMLAAGSTHSFLLTATQYGFNDACFYNARPHTSAERLAFVSLLRSSVKFLSPYSYMQNPIEFSFIKIKTLVRSLLPQHDITLGEVITDAISRITSGDCEGWLDHIRKIAPWPHKNTSLSNKICF</sequence>
<dbReference type="CDD" id="cd01647">
    <property type="entry name" value="RT_LTR"/>
    <property type="match status" value="1"/>
</dbReference>
<evidence type="ECO:0000313" key="4">
    <source>
        <dbReference type="Proteomes" id="UP001235939"/>
    </source>
</evidence>
<dbReference type="Pfam" id="PF00415">
    <property type="entry name" value="RCC1"/>
    <property type="match status" value="1"/>
</dbReference>
<gene>
    <name evidence="3" type="ORF">LAZ67_19001430</name>
</gene>
<dbReference type="PANTHER" id="PTHR24559:SF444">
    <property type="entry name" value="REVERSE TRANSCRIPTASE DOMAIN-CONTAINING PROTEIN"/>
    <property type="match status" value="1"/>
</dbReference>
<dbReference type="PROSITE" id="PS50012">
    <property type="entry name" value="RCC1_3"/>
    <property type="match status" value="1"/>
</dbReference>
<proteinExistence type="predicted"/>
<dbReference type="SUPFAM" id="SSF50985">
    <property type="entry name" value="RCC1/BLIP-II"/>
    <property type="match status" value="1"/>
</dbReference>
<dbReference type="InterPro" id="IPR053134">
    <property type="entry name" value="RNA-dir_DNA_polymerase"/>
</dbReference>
<evidence type="ECO:0000256" key="1">
    <source>
        <dbReference type="PROSITE-ProRule" id="PRU00235"/>
    </source>
</evidence>
<dbReference type="InterPro" id="IPR000408">
    <property type="entry name" value="Reg_chr_condens"/>
</dbReference>
<organism evidence="3 4">
    <name type="scientific">Cordylochernes scorpioides</name>
    <dbReference type="NCBI Taxonomy" id="51811"/>
    <lineage>
        <taxon>Eukaryota</taxon>
        <taxon>Metazoa</taxon>
        <taxon>Ecdysozoa</taxon>
        <taxon>Arthropoda</taxon>
        <taxon>Chelicerata</taxon>
        <taxon>Arachnida</taxon>
        <taxon>Pseudoscorpiones</taxon>
        <taxon>Cheliferoidea</taxon>
        <taxon>Chernetidae</taxon>
        <taxon>Cordylochernes</taxon>
    </lineage>
</organism>
<dbReference type="Proteomes" id="UP001235939">
    <property type="component" value="Chromosome 19"/>
</dbReference>
<keyword evidence="4" id="KW-1185">Reference proteome</keyword>
<dbReference type="Pfam" id="PF00078">
    <property type="entry name" value="RVT_1"/>
    <property type="match status" value="1"/>
</dbReference>
<dbReference type="SUPFAM" id="SSF56672">
    <property type="entry name" value="DNA/RNA polymerases"/>
    <property type="match status" value="1"/>
</dbReference>
<protein>
    <recommendedName>
        <fullName evidence="2">Reverse transcriptase domain-containing protein</fullName>
    </recommendedName>
</protein>
<evidence type="ECO:0000313" key="3">
    <source>
        <dbReference type="EMBL" id="UYV80697.1"/>
    </source>
</evidence>
<evidence type="ECO:0000259" key="2">
    <source>
        <dbReference type="PROSITE" id="PS50878"/>
    </source>
</evidence>
<dbReference type="InterPro" id="IPR036397">
    <property type="entry name" value="RNaseH_sf"/>
</dbReference>
<dbReference type="Gene3D" id="3.30.70.270">
    <property type="match status" value="1"/>
</dbReference>
<feature type="repeat" description="RCC1" evidence="1">
    <location>
        <begin position="112"/>
        <end position="164"/>
    </location>
</feature>
<reference evidence="3 4" key="1">
    <citation type="submission" date="2022-01" db="EMBL/GenBank/DDBJ databases">
        <title>A chromosomal length assembly of Cordylochernes scorpioides.</title>
        <authorList>
            <person name="Zeh D."/>
            <person name="Zeh J."/>
        </authorList>
    </citation>
    <scope>NUCLEOTIDE SEQUENCE [LARGE SCALE GENOMIC DNA]</scope>
    <source>
        <strain evidence="3">IN4F17</strain>
        <tissue evidence="3">Whole Body</tissue>
    </source>
</reference>
<accession>A0ABY6LHN3</accession>